<dbReference type="GO" id="GO:0004674">
    <property type="term" value="F:protein serine/threonine kinase activity"/>
    <property type="evidence" value="ECO:0007669"/>
    <property type="project" value="TreeGrafter"/>
</dbReference>
<dbReference type="InterPro" id="IPR011009">
    <property type="entry name" value="Kinase-like_dom_sf"/>
</dbReference>
<dbReference type="SUPFAM" id="SSF56112">
    <property type="entry name" value="Protein kinase-like (PK-like)"/>
    <property type="match status" value="1"/>
</dbReference>
<dbReference type="GO" id="GO:0007166">
    <property type="term" value="P:cell surface receptor signaling pathway"/>
    <property type="evidence" value="ECO:0007669"/>
    <property type="project" value="InterPro"/>
</dbReference>
<keyword evidence="5" id="KW-1185">Reference proteome</keyword>
<dbReference type="EMBL" id="JAAMPC010000001">
    <property type="protein sequence ID" value="KAG2331256.1"/>
    <property type="molecule type" value="Genomic_DNA"/>
</dbReference>
<dbReference type="Proteomes" id="UP000886595">
    <property type="component" value="Unassembled WGS sequence"/>
</dbReference>
<dbReference type="OrthoDB" id="1106863at2759"/>
<reference evidence="4 5" key="1">
    <citation type="submission" date="2020-02" db="EMBL/GenBank/DDBJ databases">
        <authorList>
            <person name="Ma Q."/>
            <person name="Huang Y."/>
            <person name="Song X."/>
            <person name="Pei D."/>
        </authorList>
    </citation>
    <scope>NUCLEOTIDE SEQUENCE [LARGE SCALE GENOMIC DNA]</scope>
    <source>
        <strain evidence="4">Sxm20200214</strain>
        <tissue evidence="4">Leaf</tissue>
    </source>
</reference>
<proteinExistence type="predicted"/>
<dbReference type="InterPro" id="IPR000719">
    <property type="entry name" value="Prot_kinase_dom"/>
</dbReference>
<dbReference type="PANTHER" id="PTHR27005:SF355">
    <property type="entry name" value="PROTEIN KINASE DOMAIN-CONTAINING PROTEIN"/>
    <property type="match status" value="1"/>
</dbReference>
<dbReference type="PROSITE" id="PS50011">
    <property type="entry name" value="PROTEIN_KINASE_DOM"/>
    <property type="match status" value="1"/>
</dbReference>
<keyword evidence="1" id="KW-0547">Nucleotide-binding</keyword>
<dbReference type="Gene3D" id="1.10.510.10">
    <property type="entry name" value="Transferase(Phosphotransferase) domain 1"/>
    <property type="match status" value="1"/>
</dbReference>
<organism evidence="4 5">
    <name type="scientific">Brassica carinata</name>
    <name type="common">Ethiopian mustard</name>
    <name type="synonym">Abyssinian cabbage</name>
    <dbReference type="NCBI Taxonomy" id="52824"/>
    <lineage>
        <taxon>Eukaryota</taxon>
        <taxon>Viridiplantae</taxon>
        <taxon>Streptophyta</taxon>
        <taxon>Embryophyta</taxon>
        <taxon>Tracheophyta</taxon>
        <taxon>Spermatophyta</taxon>
        <taxon>Magnoliopsida</taxon>
        <taxon>eudicotyledons</taxon>
        <taxon>Gunneridae</taxon>
        <taxon>Pentapetalae</taxon>
        <taxon>rosids</taxon>
        <taxon>malvids</taxon>
        <taxon>Brassicales</taxon>
        <taxon>Brassicaceae</taxon>
        <taxon>Brassiceae</taxon>
        <taxon>Brassica</taxon>
    </lineage>
</organism>
<dbReference type="AlphaFoldDB" id="A0A8X7WKA8"/>
<name>A0A8X7WKA8_BRACI</name>
<sequence>MFLHQLNANCLDIINTVRMFSSDQIFMATSHFDPISSIVEDMDTNFTWYNGGILGRPYVIKRYTNRLYAEQEMTYNDITLSARVSNHIGFLKLMGCCLEFLLPVLVFEDLDYRVLNKRGTVGCEDAPLLPWNVRLKIAKEVADAITYLHTAFPRIIIHRNIRAENVFLDKNGTAKLTDFSLAVTLPEGKSWIEEPLVGTYGYPDPTYFSTSLLTEYSDVFSFGILMLILLMGRPAYLQGSDGRSYFNILEYVKDLQERGEPVVFGGDSNDMKPDQMKMFLELALRCCEKRNEDRPKMIMVAKEIELIVKGSFDSEMLENVFEDGQV</sequence>
<evidence type="ECO:0000259" key="3">
    <source>
        <dbReference type="PROSITE" id="PS50011"/>
    </source>
</evidence>
<accession>A0A8X7WKA8</accession>
<dbReference type="Pfam" id="PF00069">
    <property type="entry name" value="Pkinase"/>
    <property type="match status" value="1"/>
</dbReference>
<evidence type="ECO:0000256" key="1">
    <source>
        <dbReference type="ARBA" id="ARBA00022741"/>
    </source>
</evidence>
<gene>
    <name evidence="4" type="ORF">Bca52824_002436</name>
</gene>
<feature type="domain" description="Protein kinase" evidence="3">
    <location>
        <begin position="11"/>
        <end position="307"/>
    </location>
</feature>
<protein>
    <recommendedName>
        <fullName evidence="3">Protein kinase domain-containing protein</fullName>
    </recommendedName>
</protein>
<evidence type="ECO:0000313" key="4">
    <source>
        <dbReference type="EMBL" id="KAG2331256.1"/>
    </source>
</evidence>
<dbReference type="PANTHER" id="PTHR27005">
    <property type="entry name" value="WALL-ASSOCIATED RECEPTOR KINASE-LIKE 21"/>
    <property type="match status" value="1"/>
</dbReference>
<evidence type="ECO:0000256" key="2">
    <source>
        <dbReference type="ARBA" id="ARBA00022840"/>
    </source>
</evidence>
<comment type="caution">
    <text evidence="4">The sequence shown here is derived from an EMBL/GenBank/DDBJ whole genome shotgun (WGS) entry which is preliminary data.</text>
</comment>
<evidence type="ECO:0000313" key="5">
    <source>
        <dbReference type="Proteomes" id="UP000886595"/>
    </source>
</evidence>
<keyword evidence="2" id="KW-0067">ATP-binding</keyword>
<dbReference type="GO" id="GO:0005524">
    <property type="term" value="F:ATP binding"/>
    <property type="evidence" value="ECO:0007669"/>
    <property type="project" value="UniProtKB-KW"/>
</dbReference>
<dbReference type="GO" id="GO:0005886">
    <property type="term" value="C:plasma membrane"/>
    <property type="evidence" value="ECO:0007669"/>
    <property type="project" value="TreeGrafter"/>
</dbReference>
<dbReference type="InterPro" id="IPR045274">
    <property type="entry name" value="WAK-like"/>
</dbReference>